<dbReference type="Proteomes" id="UP001162131">
    <property type="component" value="Unassembled WGS sequence"/>
</dbReference>
<name>A0AAU9J1R4_9CILI</name>
<dbReference type="AlphaFoldDB" id="A0AAU9J1R4"/>
<dbReference type="EMBL" id="CAJZBQ010000022">
    <property type="protein sequence ID" value="CAG9319270.1"/>
    <property type="molecule type" value="Genomic_DNA"/>
</dbReference>
<reference evidence="2" key="1">
    <citation type="submission" date="2021-09" db="EMBL/GenBank/DDBJ databases">
        <authorList>
            <consortium name="AG Swart"/>
            <person name="Singh M."/>
            <person name="Singh A."/>
            <person name="Seah K."/>
            <person name="Emmerich C."/>
        </authorList>
    </citation>
    <scope>NUCLEOTIDE SEQUENCE</scope>
    <source>
        <strain evidence="2">ATCC30299</strain>
    </source>
</reference>
<feature type="compositionally biased region" description="Polar residues" evidence="1">
    <location>
        <begin position="377"/>
        <end position="397"/>
    </location>
</feature>
<feature type="compositionally biased region" description="Polar residues" evidence="1">
    <location>
        <begin position="411"/>
        <end position="423"/>
    </location>
</feature>
<dbReference type="Gene3D" id="1.10.490.10">
    <property type="entry name" value="Globins"/>
    <property type="match status" value="1"/>
</dbReference>
<keyword evidence="3" id="KW-1185">Reference proteome</keyword>
<organism evidence="2 3">
    <name type="scientific">Blepharisma stoltei</name>
    <dbReference type="NCBI Taxonomy" id="1481888"/>
    <lineage>
        <taxon>Eukaryota</taxon>
        <taxon>Sar</taxon>
        <taxon>Alveolata</taxon>
        <taxon>Ciliophora</taxon>
        <taxon>Postciliodesmatophora</taxon>
        <taxon>Heterotrichea</taxon>
        <taxon>Heterotrichida</taxon>
        <taxon>Blepharismidae</taxon>
        <taxon>Blepharisma</taxon>
    </lineage>
</organism>
<dbReference type="InterPro" id="IPR009050">
    <property type="entry name" value="Globin-like_sf"/>
</dbReference>
<dbReference type="SUPFAM" id="SSF46458">
    <property type="entry name" value="Globin-like"/>
    <property type="match status" value="1"/>
</dbReference>
<feature type="compositionally biased region" description="Basic and acidic residues" evidence="1">
    <location>
        <begin position="398"/>
        <end position="409"/>
    </location>
</feature>
<dbReference type="InterPro" id="IPR012292">
    <property type="entry name" value="Globin/Proto"/>
</dbReference>
<evidence type="ECO:0000313" key="3">
    <source>
        <dbReference type="Proteomes" id="UP001162131"/>
    </source>
</evidence>
<dbReference type="GO" id="GO:0019825">
    <property type="term" value="F:oxygen binding"/>
    <property type="evidence" value="ECO:0007669"/>
    <property type="project" value="InterPro"/>
</dbReference>
<accession>A0AAU9J1R4</accession>
<dbReference type="GO" id="GO:0020037">
    <property type="term" value="F:heme binding"/>
    <property type="evidence" value="ECO:0007669"/>
    <property type="project" value="InterPro"/>
</dbReference>
<evidence type="ECO:0000256" key="1">
    <source>
        <dbReference type="SAM" id="MobiDB-lite"/>
    </source>
</evidence>
<comment type="caution">
    <text evidence="2">The sequence shown here is derived from an EMBL/GenBank/DDBJ whole genome shotgun (WGS) entry which is preliminary data.</text>
</comment>
<protein>
    <submittedName>
        <fullName evidence="2">Uncharacterized protein</fullName>
    </submittedName>
</protein>
<feature type="region of interest" description="Disordered" evidence="1">
    <location>
        <begin position="368"/>
        <end position="423"/>
    </location>
</feature>
<evidence type="ECO:0000313" key="2">
    <source>
        <dbReference type="EMBL" id="CAG9319270.1"/>
    </source>
</evidence>
<proteinExistence type="predicted"/>
<gene>
    <name evidence="2" type="ORF">BSTOLATCC_MIC23478</name>
</gene>
<sequence>MEDKKLAPAMSESSFTKKASQISVNNHLRNLEYSPMKRAHVTIPKISNGEELNIFNLFALHANYSNININIPATLIRVENSNYPYIVQTSKTGTVISRLCLDQDFFLLTPEKSAQDIPIYCYKLSNANTVFLYSKENAEGLWRLPSDSLGMMQQFVACQTKNASITRVYWKVGMKSQHFVMINRENPKCNSSIKLKKTQTPLLSKKKRSMTLVGDFKWSDLMSKTSKSINNPFTVNTLSKPFKKARQRYSSMIPIDGNDNKLLGIVESPQNYETFPSSESGVTPIVNTKIADSYFVIENNIRVIEIESMVQQIVSFLNGSIFKGVELKEIILDFIQDRKKRWVFLGCQEYSLFTKSPSDSLVKRRAELEPLTKRRTMSNGETQKLNNQEQGLNNMPTDDQRETADEDQPKATFSSLNSSPKIVHTSQNPIENEFFQKFNKVNQKLDQIIKLKPQNVRTMNLKEQSIKAYQNRFSISNVNGEASDTEGQLSERPATQCPYKSAGATSLWNDKSNEYINKCFLEIIGRIDEMNMNTELLRIKRQNLVRKYGGEEFWYQFINELYDKVMAYECLRRYFKSSNLVMIIGGMLKLFNGCATLEFRRKIKAAHEFLGISEKDFFLYTTLFEDTLRSFKIDAEDRQSIMTQIKSMKCLICRQSFR</sequence>